<comment type="cofactor">
    <cofactor evidence="1">
        <name>a divalent metal cation</name>
        <dbReference type="ChEBI" id="CHEBI:60240"/>
    </cofactor>
</comment>
<gene>
    <name evidence="6" type="ORF">SNA_13615</name>
</gene>
<evidence type="ECO:0000259" key="5">
    <source>
        <dbReference type="Pfam" id="PF13613"/>
    </source>
</evidence>
<keyword evidence="7" id="KW-1185">Reference proteome</keyword>
<dbReference type="GO" id="GO:0046872">
    <property type="term" value="F:metal ion binding"/>
    <property type="evidence" value="ECO:0007669"/>
    <property type="project" value="UniProtKB-KW"/>
</dbReference>
<dbReference type="Pfam" id="PF13613">
    <property type="entry name" value="HTH_Tnp_4"/>
    <property type="match status" value="1"/>
</dbReference>
<name>A0A0D7CN88_9ACTN</name>
<feature type="domain" description="DDE Tnp4" evidence="4">
    <location>
        <begin position="90"/>
        <end position="234"/>
    </location>
</feature>
<dbReference type="EMBL" id="JRKI01000018">
    <property type="protein sequence ID" value="KIZ17531.1"/>
    <property type="molecule type" value="Genomic_DNA"/>
</dbReference>
<protein>
    <submittedName>
        <fullName evidence="6">Transposase</fullName>
    </submittedName>
</protein>
<evidence type="ECO:0000256" key="1">
    <source>
        <dbReference type="ARBA" id="ARBA00001968"/>
    </source>
</evidence>
<dbReference type="Proteomes" id="UP000032458">
    <property type="component" value="Unassembled WGS sequence"/>
</dbReference>
<dbReference type="InterPro" id="IPR027805">
    <property type="entry name" value="Transposase_HTH_dom"/>
</dbReference>
<comment type="caution">
    <text evidence="6">The sequence shown here is derived from an EMBL/GenBank/DDBJ whole genome shotgun (WGS) entry which is preliminary data.</text>
</comment>
<reference evidence="6 7" key="1">
    <citation type="submission" date="2014-09" db="EMBL/GenBank/DDBJ databases">
        <title>Draft genome sequence of Streptomyces natalensis ATCC 27448, producer of the antifungal pimaricin.</title>
        <authorList>
            <person name="Mendes M.V."/>
            <person name="Beites T."/>
            <person name="Pires S."/>
            <person name="Santos C.L."/>
            <person name="Moradas-Ferreira P."/>
        </authorList>
    </citation>
    <scope>NUCLEOTIDE SEQUENCE [LARGE SCALE GENOMIC DNA]</scope>
    <source>
        <strain evidence="6 7">ATCC 27448</strain>
    </source>
</reference>
<feature type="domain" description="Transposase Helix-turn-helix" evidence="5">
    <location>
        <begin position="10"/>
        <end position="60"/>
    </location>
</feature>
<dbReference type="PATRIC" id="fig|1240678.4.peg.2855"/>
<organism evidence="6 7">
    <name type="scientific">Streptomyces natalensis ATCC 27448</name>
    <dbReference type="NCBI Taxonomy" id="1240678"/>
    <lineage>
        <taxon>Bacteria</taxon>
        <taxon>Bacillati</taxon>
        <taxon>Actinomycetota</taxon>
        <taxon>Actinomycetes</taxon>
        <taxon>Kitasatosporales</taxon>
        <taxon>Streptomycetaceae</taxon>
        <taxon>Streptomyces</taxon>
    </lineage>
</organism>
<evidence type="ECO:0000256" key="3">
    <source>
        <dbReference type="SAM" id="MobiDB-lite"/>
    </source>
</evidence>
<evidence type="ECO:0000256" key="2">
    <source>
        <dbReference type="ARBA" id="ARBA00022723"/>
    </source>
</evidence>
<dbReference type="AlphaFoldDB" id="A0A0D7CN88"/>
<dbReference type="Pfam" id="PF13359">
    <property type="entry name" value="DDE_Tnp_4"/>
    <property type="match status" value="1"/>
</dbReference>
<proteinExistence type="predicted"/>
<dbReference type="InterPro" id="IPR027806">
    <property type="entry name" value="HARBI1_dom"/>
</dbReference>
<accession>A0A0D7CN88</accession>
<evidence type="ECO:0000313" key="6">
    <source>
        <dbReference type="EMBL" id="KIZ17531.1"/>
    </source>
</evidence>
<evidence type="ECO:0000259" key="4">
    <source>
        <dbReference type="Pfam" id="PF13359"/>
    </source>
</evidence>
<evidence type="ECO:0000313" key="7">
    <source>
        <dbReference type="Proteomes" id="UP000032458"/>
    </source>
</evidence>
<keyword evidence="2" id="KW-0479">Metal-binding</keyword>
<feature type="region of interest" description="Disordered" evidence="3">
    <location>
        <begin position="178"/>
        <end position="197"/>
    </location>
</feature>
<sequence>MRAAGAGPDHRLVFTDRVLVTLVALRWQLSHRVLAVLFGVSGSTVDRSVAEVRPLLAARGFAVPDRPGIRLRTLADVFSYAEPEGITLRIDGTEVQVRRPKAHRPGRRAFVSGKKRQNTEKAVVISDGQGRGLWLGAIRPGRMHDVTQVRSEGIEEQLRLHPNVRAEVDSGCQGLARDFPGQVSAPPKKLGQDTGPGERNFYDNTRHRHSQQRIMVEHAIAEPKQWRSLQRWTGRRGDLPEAMAAIGALVSDRAARRMTLRKPSAELVLAGPTAC</sequence>